<name>A0A7C9IU95_9RHOB</name>
<keyword evidence="2" id="KW-0479">Metal-binding</keyword>
<dbReference type="InterPro" id="IPR015813">
    <property type="entry name" value="Pyrv/PenolPyrv_kinase-like_dom"/>
</dbReference>
<dbReference type="PANTHER" id="PTHR30502:SF0">
    <property type="entry name" value="PHOSPHOENOLPYRUVATE CARBOXYLASE FAMILY PROTEIN"/>
    <property type="match status" value="1"/>
</dbReference>
<dbReference type="InterPro" id="IPR050251">
    <property type="entry name" value="HpcH-HpaI_aldolase"/>
</dbReference>
<dbReference type="GO" id="GO:0046872">
    <property type="term" value="F:metal ion binding"/>
    <property type="evidence" value="ECO:0007669"/>
    <property type="project" value="UniProtKB-KW"/>
</dbReference>
<dbReference type="Gene3D" id="3.20.20.60">
    <property type="entry name" value="Phosphoenolpyruvate-binding domains"/>
    <property type="match status" value="2"/>
</dbReference>
<reference evidence="5 6" key="1">
    <citation type="submission" date="2019-12" db="EMBL/GenBank/DDBJ databases">
        <authorList>
            <person name="Lee S.D."/>
        </authorList>
    </citation>
    <scope>NUCLEOTIDE SEQUENCE [LARGE SCALE GENOMIC DNA]</scope>
    <source>
        <strain evidence="5 6">GH1-50</strain>
    </source>
</reference>
<sequence>MRAALSTYLVEGGRLLMLNPGRETLPEHLGEVGAIFIDREGTGLSLGDARIAVKAAKDRNLAAIIRTDGLSEGEITSCAELVPDGIVLPQIVSAEQLTWLVGMLRPSALCVIAQIETVEAVDALSDLMQVEGVDAFLIGPNDLSEAMGYPGQPDHERVQSAIETVAATLAAAGRAFGLPTLSDAARSYWIGKGAQLHYLPIKALPKMESTQCP</sequence>
<evidence type="ECO:0000256" key="3">
    <source>
        <dbReference type="ARBA" id="ARBA00023239"/>
    </source>
</evidence>
<keyword evidence="6" id="KW-1185">Reference proteome</keyword>
<evidence type="ECO:0000259" key="4">
    <source>
        <dbReference type="Pfam" id="PF03328"/>
    </source>
</evidence>
<proteinExistence type="inferred from homology"/>
<comment type="caution">
    <text evidence="5">The sequence shown here is derived from an EMBL/GenBank/DDBJ whole genome shotgun (WGS) entry which is preliminary data.</text>
</comment>
<dbReference type="AlphaFoldDB" id="A0A7C9IU95"/>
<dbReference type="Proteomes" id="UP000480350">
    <property type="component" value="Unassembled WGS sequence"/>
</dbReference>
<dbReference type="GO" id="GO:0016832">
    <property type="term" value="F:aldehyde-lyase activity"/>
    <property type="evidence" value="ECO:0007669"/>
    <property type="project" value="TreeGrafter"/>
</dbReference>
<evidence type="ECO:0000256" key="2">
    <source>
        <dbReference type="ARBA" id="ARBA00022723"/>
    </source>
</evidence>
<accession>A0A7C9IU95</accession>
<dbReference type="RefSeq" id="WP_160765475.1">
    <property type="nucleotide sequence ID" value="NZ_WUPT01000003.1"/>
</dbReference>
<comment type="similarity">
    <text evidence="1">Belongs to the HpcH/HpaI aldolase family.</text>
</comment>
<organism evidence="5 6">
    <name type="scientific">Kangsaoukella pontilimi</name>
    <dbReference type="NCBI Taxonomy" id="2691042"/>
    <lineage>
        <taxon>Bacteria</taxon>
        <taxon>Pseudomonadati</taxon>
        <taxon>Pseudomonadota</taxon>
        <taxon>Alphaproteobacteria</taxon>
        <taxon>Rhodobacterales</taxon>
        <taxon>Paracoccaceae</taxon>
        <taxon>Kangsaoukella</taxon>
    </lineage>
</organism>
<evidence type="ECO:0000313" key="5">
    <source>
        <dbReference type="EMBL" id="MXQ09565.1"/>
    </source>
</evidence>
<protein>
    <recommendedName>
        <fullName evidence="4">HpcH/HpaI aldolase/citrate lyase domain-containing protein</fullName>
    </recommendedName>
</protein>
<evidence type="ECO:0000313" key="6">
    <source>
        <dbReference type="Proteomes" id="UP000480350"/>
    </source>
</evidence>
<reference evidence="5 6" key="2">
    <citation type="submission" date="2020-03" db="EMBL/GenBank/DDBJ databases">
        <title>Kangsaoukella pontilimi gen. nov., sp. nov., a new member of the family Rhodobacteraceae isolated from a tidal mudflat.</title>
        <authorList>
            <person name="Kim I.S."/>
        </authorList>
    </citation>
    <scope>NUCLEOTIDE SEQUENCE [LARGE SCALE GENOMIC DNA]</scope>
    <source>
        <strain evidence="5 6">GH1-50</strain>
    </source>
</reference>
<dbReference type="InterPro" id="IPR040442">
    <property type="entry name" value="Pyrv_kinase-like_dom_sf"/>
</dbReference>
<dbReference type="EMBL" id="WUPT01000003">
    <property type="protein sequence ID" value="MXQ09565.1"/>
    <property type="molecule type" value="Genomic_DNA"/>
</dbReference>
<dbReference type="InterPro" id="IPR005000">
    <property type="entry name" value="Aldolase/citrate-lyase_domain"/>
</dbReference>
<keyword evidence="3" id="KW-0456">Lyase</keyword>
<evidence type="ECO:0000256" key="1">
    <source>
        <dbReference type="ARBA" id="ARBA00005568"/>
    </source>
</evidence>
<dbReference type="Pfam" id="PF03328">
    <property type="entry name" value="HpcH_HpaI"/>
    <property type="match status" value="1"/>
</dbReference>
<dbReference type="GO" id="GO:0005737">
    <property type="term" value="C:cytoplasm"/>
    <property type="evidence" value="ECO:0007669"/>
    <property type="project" value="TreeGrafter"/>
</dbReference>
<dbReference type="PANTHER" id="PTHR30502">
    <property type="entry name" value="2-KETO-3-DEOXY-L-RHAMNONATE ALDOLASE"/>
    <property type="match status" value="1"/>
</dbReference>
<feature type="domain" description="HpcH/HpaI aldolase/citrate lyase" evidence="4">
    <location>
        <begin position="53"/>
        <end position="176"/>
    </location>
</feature>
<gene>
    <name evidence="5" type="ORF">GQ651_17100</name>
</gene>
<dbReference type="SUPFAM" id="SSF51621">
    <property type="entry name" value="Phosphoenolpyruvate/pyruvate domain"/>
    <property type="match status" value="1"/>
</dbReference>